<name>A0A1B9IHK3_9TREE</name>
<dbReference type="AlphaFoldDB" id="A0A1B9IHK3"/>
<dbReference type="Gene3D" id="3.20.20.80">
    <property type="entry name" value="Glycosidases"/>
    <property type="match status" value="1"/>
</dbReference>
<dbReference type="InterPro" id="IPR005197">
    <property type="entry name" value="Glyco_hydro_71"/>
</dbReference>
<reference evidence="2" key="2">
    <citation type="submission" date="2013-12" db="EMBL/GenBank/DDBJ databases">
        <title>Evolution of pathogenesis and genome organization in the Tremellales.</title>
        <authorList>
            <person name="Cuomo C."/>
            <person name="Litvintseva A."/>
            <person name="Heitman J."/>
            <person name="Chen Y."/>
            <person name="Sun S."/>
            <person name="Springer D."/>
            <person name="Dromer F."/>
            <person name="Young S."/>
            <person name="Zeng Q."/>
            <person name="Chapman S."/>
            <person name="Gujja S."/>
            <person name="Saif S."/>
            <person name="Birren B."/>
        </authorList>
    </citation>
    <scope>NUCLEOTIDE SEQUENCE [LARGE SCALE GENOMIC DNA]</scope>
    <source>
        <strain evidence="2">CBS 10435</strain>
    </source>
</reference>
<protein>
    <submittedName>
        <fullName evidence="1">Uncharacterized protein</fullName>
    </submittedName>
</protein>
<sequence>MVHLMRMNDIGVTDNTPPSISNGEIYGELEEEDGTTGWYGEGGWALESSLLGGEFFVVMWPSFHPQQTYPDKVRRLVIQLTSPERWFYLPNTTISHIVEGRPGWQNLLPFAEPANAIPGINTEPRLRRHADPPPEYVYEHLMVLPTYPTLIITKVSQIIQFGRSAQLKWDDKIVLSTFGGQDLGDDGWKEVINGVESISGEKVFFIPSFFLPPEEILAKDDVDGAFHWNYAWPMNNHTTNLDSDKPFLNHEKPYMASVSPLFFTHYGTEGDWAFNKSVSLENVHVNIFLSSADGCFEYFIGTGYLLSLPPDQSPQFIEIISWNDFGESHYIGPLLGAQPGSERWTEGMDHEGFRVMIKYFIQKWKNQICRSPEKDSPSNDGNGDKGKLVVWYRTQSRDMSTAQDRVGKPDHSEWAQDLLNFFILLPTSQYSSKDTFTLHIQNGGHSHRPIPLEVGTVNLIPVPFYTGQVSFQVMKYGKQVIIEGKGMDVSQDGAGGGWNYNMWSGVFHAI</sequence>
<organism evidence="1 2">
    <name type="scientific">Kwoniella mangroviensis CBS 10435</name>
    <dbReference type="NCBI Taxonomy" id="1331196"/>
    <lineage>
        <taxon>Eukaryota</taxon>
        <taxon>Fungi</taxon>
        <taxon>Dikarya</taxon>
        <taxon>Basidiomycota</taxon>
        <taxon>Agaricomycotina</taxon>
        <taxon>Tremellomycetes</taxon>
        <taxon>Tremellales</taxon>
        <taxon>Cryptococcaceae</taxon>
        <taxon>Kwoniella</taxon>
    </lineage>
</organism>
<dbReference type="Proteomes" id="UP000092583">
    <property type="component" value="Unassembled WGS sequence"/>
</dbReference>
<evidence type="ECO:0000313" key="2">
    <source>
        <dbReference type="Proteomes" id="UP000092583"/>
    </source>
</evidence>
<keyword evidence="2" id="KW-1185">Reference proteome</keyword>
<accession>A0A1B9IHK3</accession>
<dbReference type="GO" id="GO:0051118">
    <property type="term" value="F:glucan endo-1,3-alpha-glucosidase activity"/>
    <property type="evidence" value="ECO:0007669"/>
    <property type="project" value="InterPro"/>
</dbReference>
<proteinExistence type="predicted"/>
<evidence type="ECO:0000313" key="1">
    <source>
        <dbReference type="EMBL" id="OCF54864.1"/>
    </source>
</evidence>
<dbReference type="EMBL" id="KI669468">
    <property type="protein sequence ID" value="OCF54864.1"/>
    <property type="molecule type" value="Genomic_DNA"/>
</dbReference>
<gene>
    <name evidence="1" type="ORF">L486_07519</name>
</gene>
<dbReference type="CDD" id="cd11577">
    <property type="entry name" value="GH71"/>
    <property type="match status" value="1"/>
</dbReference>
<dbReference type="OrthoDB" id="3257981at2759"/>
<dbReference type="Pfam" id="PF03659">
    <property type="entry name" value="Glyco_hydro_71"/>
    <property type="match status" value="2"/>
</dbReference>
<reference evidence="1 2" key="1">
    <citation type="submission" date="2013-07" db="EMBL/GenBank/DDBJ databases">
        <title>The Genome Sequence of Kwoniella mangroviensis CBS10435.</title>
        <authorList>
            <consortium name="The Broad Institute Genome Sequencing Platform"/>
            <person name="Cuomo C."/>
            <person name="Litvintseva A."/>
            <person name="Chen Y."/>
            <person name="Heitman J."/>
            <person name="Sun S."/>
            <person name="Springer D."/>
            <person name="Dromer F."/>
            <person name="Young S.K."/>
            <person name="Zeng Q."/>
            <person name="Gargeya S."/>
            <person name="Fitzgerald M."/>
            <person name="Abouelleil A."/>
            <person name="Alvarado L."/>
            <person name="Berlin A.M."/>
            <person name="Chapman S.B."/>
            <person name="Dewar J."/>
            <person name="Goldberg J."/>
            <person name="Griggs A."/>
            <person name="Gujja S."/>
            <person name="Hansen M."/>
            <person name="Howarth C."/>
            <person name="Imamovic A."/>
            <person name="Larimer J."/>
            <person name="McCowan C."/>
            <person name="Murphy C."/>
            <person name="Pearson M."/>
            <person name="Priest M."/>
            <person name="Roberts A."/>
            <person name="Saif S."/>
            <person name="Shea T."/>
            <person name="Sykes S."/>
            <person name="Wortman J."/>
            <person name="Nusbaum C."/>
            <person name="Birren B."/>
        </authorList>
    </citation>
    <scope>NUCLEOTIDE SEQUENCE [LARGE SCALE GENOMIC DNA]</scope>
    <source>
        <strain evidence="1 2">CBS 10435</strain>
    </source>
</reference>